<sequence length="253" mass="29298">MSEMQPIGQKLNVITTGRVILACNSVLWTMKMLDYMSVHPRLGPYITMAGKMILNMTYIVVMLVVSLLAFGLARQSITYPNEDFHWLLVRNIFYKPYFMLYGEVYADEIDTCGDEAWDTHLEQGVPITNSTSGATCVPGYWIPPVLMTFFLLVANILLMSMLIAIFNHIFDQTDEIAQQIWLFQRYRQVMEYESTPFIPPPFTPISHAILVLRYVKWKLCTARHEVDPDGNRQRKMFDFSLSKFTKHNSISPF</sequence>
<feature type="transmembrane region" description="Helical" evidence="5">
    <location>
        <begin position="53"/>
        <end position="73"/>
    </location>
</feature>
<reference evidence="7 8" key="1">
    <citation type="submission" date="2018-11" db="EMBL/GenBank/DDBJ databases">
        <authorList>
            <consortium name="Pathogen Informatics"/>
        </authorList>
    </citation>
    <scope>NUCLEOTIDE SEQUENCE [LARGE SCALE GENOMIC DNA]</scope>
</reference>
<evidence type="ECO:0000256" key="1">
    <source>
        <dbReference type="ARBA" id="ARBA00004141"/>
    </source>
</evidence>
<dbReference type="AlphaFoldDB" id="A0A3P6RG11"/>
<evidence type="ECO:0000313" key="8">
    <source>
        <dbReference type="Proteomes" id="UP000271889"/>
    </source>
</evidence>
<keyword evidence="8" id="KW-1185">Reference proteome</keyword>
<evidence type="ECO:0000256" key="4">
    <source>
        <dbReference type="ARBA" id="ARBA00023136"/>
    </source>
</evidence>
<comment type="subcellular location">
    <subcellularLocation>
        <location evidence="1">Membrane</location>
        <topology evidence="1">Multi-pass membrane protein</topology>
    </subcellularLocation>
</comment>
<evidence type="ECO:0000256" key="5">
    <source>
        <dbReference type="SAM" id="Phobius"/>
    </source>
</evidence>
<dbReference type="GO" id="GO:0030001">
    <property type="term" value="P:metal ion transport"/>
    <property type="evidence" value="ECO:0007669"/>
    <property type="project" value="TreeGrafter"/>
</dbReference>
<organism evidence="7 8">
    <name type="scientific">Cylicostephanus goldi</name>
    <name type="common">Nematode worm</name>
    <dbReference type="NCBI Taxonomy" id="71465"/>
    <lineage>
        <taxon>Eukaryota</taxon>
        <taxon>Metazoa</taxon>
        <taxon>Ecdysozoa</taxon>
        <taxon>Nematoda</taxon>
        <taxon>Chromadorea</taxon>
        <taxon>Rhabditida</taxon>
        <taxon>Rhabditina</taxon>
        <taxon>Rhabditomorpha</taxon>
        <taxon>Strongyloidea</taxon>
        <taxon>Strongylidae</taxon>
        <taxon>Cylicostephanus</taxon>
    </lineage>
</organism>
<dbReference type="PANTHER" id="PTHR13800">
    <property type="entry name" value="TRANSIENT RECEPTOR POTENTIAL CATION CHANNEL, SUBFAMILY M, MEMBER 6"/>
    <property type="match status" value="1"/>
</dbReference>
<dbReference type="GO" id="GO:0005886">
    <property type="term" value="C:plasma membrane"/>
    <property type="evidence" value="ECO:0007669"/>
    <property type="project" value="TreeGrafter"/>
</dbReference>
<evidence type="ECO:0000256" key="2">
    <source>
        <dbReference type="ARBA" id="ARBA00022692"/>
    </source>
</evidence>
<accession>A0A3P6RG11</accession>
<keyword evidence="4 5" id="KW-0472">Membrane</keyword>
<proteinExistence type="predicted"/>
<feature type="domain" description="Ion transport" evidence="6">
    <location>
        <begin position="17"/>
        <end position="175"/>
    </location>
</feature>
<dbReference type="InterPro" id="IPR005821">
    <property type="entry name" value="Ion_trans_dom"/>
</dbReference>
<evidence type="ECO:0000313" key="7">
    <source>
        <dbReference type="EMBL" id="VDK58137.1"/>
    </source>
</evidence>
<protein>
    <recommendedName>
        <fullName evidence="6">Ion transport domain-containing protein</fullName>
    </recommendedName>
</protein>
<dbReference type="OrthoDB" id="301415at2759"/>
<dbReference type="EMBL" id="UYRV01011446">
    <property type="protein sequence ID" value="VDK58137.1"/>
    <property type="molecule type" value="Genomic_DNA"/>
</dbReference>
<dbReference type="Pfam" id="PF00520">
    <property type="entry name" value="Ion_trans"/>
    <property type="match status" value="1"/>
</dbReference>
<dbReference type="Proteomes" id="UP000271889">
    <property type="component" value="Unassembled WGS sequence"/>
</dbReference>
<evidence type="ECO:0000259" key="6">
    <source>
        <dbReference type="Pfam" id="PF00520"/>
    </source>
</evidence>
<keyword evidence="2 5" id="KW-0812">Transmembrane</keyword>
<name>A0A3P6RG11_CYLGO</name>
<dbReference type="GO" id="GO:0005261">
    <property type="term" value="F:monoatomic cation channel activity"/>
    <property type="evidence" value="ECO:0007669"/>
    <property type="project" value="TreeGrafter"/>
</dbReference>
<feature type="transmembrane region" description="Helical" evidence="5">
    <location>
        <begin position="149"/>
        <end position="170"/>
    </location>
</feature>
<dbReference type="PANTHER" id="PTHR13800:SF44">
    <property type="entry name" value="TRANSIENT RECEPTOR POTENTIAL CHANNEL"/>
    <property type="match status" value="1"/>
</dbReference>
<dbReference type="InterPro" id="IPR050927">
    <property type="entry name" value="TRPM"/>
</dbReference>
<gene>
    <name evidence="7" type="ORF">CGOC_LOCUS4228</name>
</gene>
<evidence type="ECO:0000256" key="3">
    <source>
        <dbReference type="ARBA" id="ARBA00022989"/>
    </source>
</evidence>
<keyword evidence="3 5" id="KW-1133">Transmembrane helix</keyword>